<reference evidence="1" key="1">
    <citation type="submission" date="2014-09" db="EMBL/GenBank/DDBJ databases">
        <authorList>
            <person name="Magalhaes I.L.F."/>
            <person name="Oliveira U."/>
            <person name="Santos F.R."/>
            <person name="Vidigal T.H.D.A."/>
            <person name="Brescovit A.D."/>
            <person name="Santos A.J."/>
        </authorList>
    </citation>
    <scope>NUCLEOTIDE SEQUENCE</scope>
    <source>
        <tissue evidence="1">Shoot tissue taken approximately 20 cm above the soil surface</tissue>
    </source>
</reference>
<evidence type="ECO:0000313" key="1">
    <source>
        <dbReference type="EMBL" id="JAE07242.1"/>
    </source>
</evidence>
<reference evidence="1" key="2">
    <citation type="journal article" date="2015" name="Data Brief">
        <title>Shoot transcriptome of the giant reed, Arundo donax.</title>
        <authorList>
            <person name="Barrero R.A."/>
            <person name="Guerrero F.D."/>
            <person name="Moolhuijzen P."/>
            <person name="Goolsby J.A."/>
            <person name="Tidwell J."/>
            <person name="Bellgard S.E."/>
            <person name="Bellgard M.I."/>
        </authorList>
    </citation>
    <scope>NUCLEOTIDE SEQUENCE</scope>
    <source>
        <tissue evidence="1">Shoot tissue taken approximately 20 cm above the soil surface</tissue>
    </source>
</reference>
<name>A0A0A9F4H5_ARUDO</name>
<protein>
    <submittedName>
        <fullName evidence="1">Uncharacterized protein</fullName>
    </submittedName>
</protein>
<accession>A0A0A9F4H5</accession>
<proteinExistence type="predicted"/>
<dbReference type="AlphaFoldDB" id="A0A0A9F4H5"/>
<dbReference type="EMBL" id="GBRH01190654">
    <property type="protein sequence ID" value="JAE07242.1"/>
    <property type="molecule type" value="Transcribed_RNA"/>
</dbReference>
<sequence>MNKLFYIYEFIHLYCKQDNGLSCDCCSVVSATVQRSHSSINCKLILSF</sequence>
<organism evidence="1">
    <name type="scientific">Arundo donax</name>
    <name type="common">Giant reed</name>
    <name type="synonym">Donax arundinaceus</name>
    <dbReference type="NCBI Taxonomy" id="35708"/>
    <lineage>
        <taxon>Eukaryota</taxon>
        <taxon>Viridiplantae</taxon>
        <taxon>Streptophyta</taxon>
        <taxon>Embryophyta</taxon>
        <taxon>Tracheophyta</taxon>
        <taxon>Spermatophyta</taxon>
        <taxon>Magnoliopsida</taxon>
        <taxon>Liliopsida</taxon>
        <taxon>Poales</taxon>
        <taxon>Poaceae</taxon>
        <taxon>PACMAD clade</taxon>
        <taxon>Arundinoideae</taxon>
        <taxon>Arundineae</taxon>
        <taxon>Arundo</taxon>
    </lineage>
</organism>